<dbReference type="Proteomes" id="UP000273405">
    <property type="component" value="Unassembled WGS sequence"/>
</dbReference>
<reference evidence="4" key="1">
    <citation type="submission" date="2018-09" db="EMBL/GenBank/DDBJ databases">
        <authorList>
            <person name="Livingstone P.G."/>
            <person name="Whitworth D.E."/>
        </authorList>
    </citation>
    <scope>NUCLEOTIDE SEQUENCE [LARGE SCALE GENOMIC DNA]</scope>
    <source>
        <strain evidence="4">CA040B</strain>
    </source>
</reference>
<keyword evidence="4" id="KW-1185">Reference proteome</keyword>
<evidence type="ECO:0000313" key="3">
    <source>
        <dbReference type="EMBL" id="RKH39663.1"/>
    </source>
</evidence>
<accession>A0A3A8N6X1</accession>
<evidence type="ECO:0000256" key="1">
    <source>
        <dbReference type="SAM" id="MobiDB-lite"/>
    </source>
</evidence>
<evidence type="ECO:0000259" key="2">
    <source>
        <dbReference type="PROSITE" id="PS51820"/>
    </source>
</evidence>
<dbReference type="SUPFAM" id="SSF56988">
    <property type="entry name" value="Anthrax protective antigen"/>
    <property type="match status" value="1"/>
</dbReference>
<feature type="region of interest" description="Disordered" evidence="1">
    <location>
        <begin position="1"/>
        <end position="26"/>
    </location>
</feature>
<gene>
    <name evidence="3" type="ORF">D7X12_22975</name>
</gene>
<feature type="compositionally biased region" description="Basic and acidic residues" evidence="1">
    <location>
        <begin position="1"/>
        <end position="12"/>
    </location>
</feature>
<dbReference type="PROSITE" id="PS51820">
    <property type="entry name" value="PA14"/>
    <property type="match status" value="1"/>
</dbReference>
<proteinExistence type="predicted"/>
<dbReference type="InterPro" id="IPR011658">
    <property type="entry name" value="PA14_dom"/>
</dbReference>
<dbReference type="SMART" id="SM00758">
    <property type="entry name" value="PA14"/>
    <property type="match status" value="1"/>
</dbReference>
<protein>
    <recommendedName>
        <fullName evidence="2">PA14 domain-containing protein</fullName>
    </recommendedName>
</protein>
<sequence>MPTHTTCHERPRARATVGPGSALRGGTTMKHRVRSAWWALVATVGLMACGPEPEPEPDLTVESLAASDEQSLDGSACRPTSEPVVGSGLNQKCTGPWEYRDLCFNSGSSAACGSPIGYQPATCNKTCSHPTVFQTQTHGGTSAGVYRTTRVCDYSEKPPCETTYLSTYSRTCESVASALLTTLRNEGKEFPGRPLSIASVTTGARSLGTSRIITNTSALFITEANFTEACTILINNVGLNWVTNADPLCGTEACNGAPIYPTCRHSSFGTEPNPATCDGLPGKGVKYSEPNVTPLEVDPSRTVADFRQDSTLPNRANCLTADEIPFSNAQTKYNELLTEWNRVASLPATVDQPVQRRSLVNAFKTLFELQGHQLSATQQDFILQRYGDYPDFNRVTRVDATVDFEWGLGSPSNAIAPETFSARWTGEVLAPVTGTYVFEVTADDGVRLWVDNTPLVDKWFAQAPTSYSGSIVLQAGQRYALRMEYFENGNAATARLRWTPPGGTGLVVIPSSQLFLTGSATTHGLRAEYFDDMNLTSSNCNAWTPPAGSETCTGTSGVEAMLALCHRMAQSHVPVDRVATVWQRCMDAATSAAAVSCPGTSAYPQAWYDISQALLRKDIVALQRDSFGQLKQDDLQQRLSRLNQWYTLARTTVHGGAAVPPALVKDLDATYSDFWKAAYAGGLLSTDGTQLLAADPFNTGLATDRALLTAALTPMPGSTSLPLGNAPLLMLMGDGLKGLHDRITDVSQMHDLGCRFMGCAGTSPVRTEVSELWRLMGALADETSLDAAVLGASNLSLAPAERAAWRGLFEKVRMNHGALRTAVKEVFGAATYDKALLLTTPPALVPQPALLLTRAIQDGDARTASYVKTGGFLPSARNSLLAGIQETKRTQLDDSISQQTQKLTAAKAEFLQFRTDYVNDRLAEMGNAQQVAGIIDQLKLRYTEFDQLSLDLVGLRANAALEEAAFGDFANAFKTASDSESADLAKLAITRGPVDTLSISAAEARFNPWSGSTDLTSFAVRKNGAPWTVAANAGDIINVAARNQWAPTCVLSHAQLRKPLEADGTLANVQVNGALTGSEGFLVQFSDNVFTAESNATSLYAGASASARACAGVRVETGASWDFIFVAKAVAYATAEACIAGEVGVRTSSDSSSGGDQRVSATYNTGMRLDGTPFPKLPVGALLLVQREKGTQTLRDVQVVQPNMSVIIGRKVGLTEGQLDPGVDLYLVANDAASVLTPFGTQSCTQDTSHALSVDVQRLVPAGTAVRQMAPAMARVITDMRAATESLVNQGRVLSQDMMARRQAATSSLYEACRQETQCQVSGTCNSACDLTQFPPSLMSLYETFVSKELARLERKVEIRAVERRMELMSMEMKALSNALEATQVQGRILRLVPAWSLRNLDGEKLRERTQKLATIVTDSLYPVLDLRYPFVLSGLKTNQAISNLVRADWSQAYVNLADLELSAVTAVTGALADGRLADKDPSYSIVALSFPRPGFPATSSPWLKASPERSKAVWDSLMDVTHPKSQFSVQIVPSDFYVDDGAISGALQCTEGTPILHRVGLYFVRIGGSAGAENTTLNGQPLKAASTFEQELTFTGPQGTKTYFIEDDLLEGARWRLGQNRIHFGLSAAAVNTFELGEFAKPVTDQASGGDGLSPFSSVKFDVTGLRTNPIHPLDAASELVLVYKVDRRTVASMPEPLICQ</sequence>
<organism evidence="3 4">
    <name type="scientific">Corallococcus sicarius</name>
    <dbReference type="NCBI Taxonomy" id="2316726"/>
    <lineage>
        <taxon>Bacteria</taxon>
        <taxon>Pseudomonadati</taxon>
        <taxon>Myxococcota</taxon>
        <taxon>Myxococcia</taxon>
        <taxon>Myxococcales</taxon>
        <taxon>Cystobacterineae</taxon>
        <taxon>Myxococcaceae</taxon>
        <taxon>Corallococcus</taxon>
    </lineage>
</organism>
<name>A0A3A8N6X1_9BACT</name>
<dbReference type="InterPro" id="IPR037524">
    <property type="entry name" value="PA14/GLEYA"/>
</dbReference>
<dbReference type="EMBL" id="RAWG01000155">
    <property type="protein sequence ID" value="RKH39663.1"/>
    <property type="molecule type" value="Genomic_DNA"/>
</dbReference>
<evidence type="ECO:0000313" key="4">
    <source>
        <dbReference type="Proteomes" id="UP000273405"/>
    </source>
</evidence>
<feature type="domain" description="PA14" evidence="2">
    <location>
        <begin position="376"/>
        <end position="513"/>
    </location>
</feature>
<comment type="caution">
    <text evidence="3">The sequence shown here is derived from an EMBL/GenBank/DDBJ whole genome shotgun (WGS) entry which is preliminary data.</text>
</comment>
<dbReference type="Gene3D" id="3.90.182.10">
    <property type="entry name" value="Toxin - Anthrax Protective Antigen,domain 1"/>
    <property type="match status" value="1"/>
</dbReference>
<dbReference type="Pfam" id="PF07691">
    <property type="entry name" value="PA14"/>
    <property type="match status" value="1"/>
</dbReference>